<dbReference type="PIRSF" id="PIRSF036894">
    <property type="entry name" value="PMI_Firm_short"/>
    <property type="match status" value="1"/>
</dbReference>
<dbReference type="InterPro" id="IPR011051">
    <property type="entry name" value="RmlC_Cupin_sf"/>
</dbReference>
<comment type="cofactor">
    <cofactor evidence="5">
        <name>Zn(2+)</name>
        <dbReference type="ChEBI" id="CHEBI:29105"/>
    </cofactor>
    <text evidence="5">Binds 1 zinc ion per subunit.</text>
</comment>
<organism evidence="9">
    <name type="scientific">Longilinea arvoryzae</name>
    <dbReference type="NCBI Taxonomy" id="360412"/>
    <lineage>
        <taxon>Bacteria</taxon>
        <taxon>Bacillati</taxon>
        <taxon>Chloroflexota</taxon>
        <taxon>Anaerolineae</taxon>
        <taxon>Anaerolineales</taxon>
        <taxon>Anaerolineaceae</taxon>
        <taxon>Longilinea</taxon>
    </lineage>
</organism>
<feature type="binding site" evidence="5">
    <location>
        <position position="171"/>
    </location>
    <ligand>
        <name>Zn(2+)</name>
        <dbReference type="ChEBI" id="CHEBI:29105"/>
    </ligand>
</feature>
<evidence type="ECO:0000259" key="7">
    <source>
        <dbReference type="Pfam" id="PF20511"/>
    </source>
</evidence>
<dbReference type="InterPro" id="IPR014628">
    <property type="entry name" value="Man6P_isomerase_Firm_short"/>
</dbReference>
<evidence type="ECO:0000256" key="6">
    <source>
        <dbReference type="PIRSR" id="PIRSR036894-2"/>
    </source>
</evidence>
<proteinExistence type="predicted"/>
<accession>A0A0S7BKA9</accession>
<evidence type="ECO:0000256" key="5">
    <source>
        <dbReference type="PIRSR" id="PIRSR036894-1"/>
    </source>
</evidence>
<dbReference type="SUPFAM" id="SSF51182">
    <property type="entry name" value="RmlC-like cupins"/>
    <property type="match status" value="1"/>
</dbReference>
<protein>
    <recommendedName>
        <fullName evidence="3">Phosphohexomutase</fullName>
    </recommendedName>
    <alternativeName>
        <fullName evidence="4">Phosphomannose isomerase</fullName>
    </alternativeName>
</protein>
<evidence type="ECO:0000256" key="2">
    <source>
        <dbReference type="ARBA" id="ARBA00022833"/>
    </source>
</evidence>
<dbReference type="PANTHER" id="PTHR42742">
    <property type="entry name" value="TRANSCRIPTIONAL REPRESSOR MPRA"/>
    <property type="match status" value="1"/>
</dbReference>
<reference evidence="9" key="1">
    <citation type="submission" date="2015-07" db="EMBL/GenBank/DDBJ databases">
        <title>Draft Genome Sequences of Anaerolinea thermolimosa IMO-1, Bellilinea caldifistulae GOMI-1, Leptolinea tardivitalis YMTK-2, Levilinea saccharolytica KIBI-1,Longilinea arvoryzae KOME-1, Previously Described as Members of the Anaerolineaceae (Chloroflexi).</title>
        <authorList>
            <person name="Sekiguchi Y."/>
            <person name="Ohashi A."/>
            <person name="Matsuura N."/>
            <person name="Tourlousse M.D."/>
        </authorList>
    </citation>
    <scope>NUCLEOTIDE SEQUENCE [LARGE SCALE GENOMIC DNA]</scope>
    <source>
        <strain evidence="9">KOME-1</strain>
    </source>
</reference>
<dbReference type="InterPro" id="IPR049071">
    <property type="entry name" value="MPI_cupin_dom"/>
</dbReference>
<evidence type="ECO:0000256" key="1">
    <source>
        <dbReference type="ARBA" id="ARBA00022723"/>
    </source>
</evidence>
<sequence length="317" mass="34971">MKLNQIIQLVPEYRDYVWGGNRLRPGIAPTAEAWIVYEGDKIKNGSLAGHTLAEAALEFGETLLGKLPMQHTGARFPLLIKILDAEQWLSLQVHPNDQQAKALEGPDFFGKTEAWHVLEANEGAQLISGLRPDTSPSELADAVRNGAILNWVQYHTVHKGDSIFIAPGTIHALGPGVMLYEVQQTSDLTYRVYDWDRPQTQTRKLHIDKSLAVIDPQATSTPVPLTIAPPDAKKTLVACPYFSLEYIRSDLQSISMNTRQQSFHALTVIEGQADIQAGDETARLSRFDTVLIPARCGAYTIQPRGSCVLLKSSADGY</sequence>
<evidence type="ECO:0000313" key="9">
    <source>
        <dbReference type="EMBL" id="GAP14776.1"/>
    </source>
</evidence>
<dbReference type="GO" id="GO:0005975">
    <property type="term" value="P:carbohydrate metabolic process"/>
    <property type="evidence" value="ECO:0007669"/>
    <property type="project" value="InterPro"/>
</dbReference>
<dbReference type="CDD" id="cd07010">
    <property type="entry name" value="cupin_PMI_type_I_N_bac"/>
    <property type="match status" value="1"/>
</dbReference>
<feature type="active site" evidence="6">
    <location>
        <position position="191"/>
    </location>
</feature>
<keyword evidence="10" id="KW-1185">Reference proteome</keyword>
<keyword evidence="2 5" id="KW-0862">Zinc</keyword>
<dbReference type="Pfam" id="PF21621">
    <property type="entry name" value="MPI_cupin_dom"/>
    <property type="match status" value="1"/>
</dbReference>
<feature type="domain" description="Mannose-6-phosphate isomerase cupin" evidence="8">
    <location>
        <begin position="233"/>
        <end position="308"/>
    </location>
</feature>
<dbReference type="Proteomes" id="UP000055060">
    <property type="component" value="Unassembled WGS sequence"/>
</dbReference>
<feature type="binding site" evidence="5">
    <location>
        <position position="94"/>
    </location>
    <ligand>
        <name>Zn(2+)</name>
        <dbReference type="ChEBI" id="CHEBI:29105"/>
    </ligand>
</feature>
<keyword evidence="9" id="KW-0413">Isomerase</keyword>
<dbReference type="AlphaFoldDB" id="A0A0S7BKA9"/>
<evidence type="ECO:0000259" key="8">
    <source>
        <dbReference type="Pfam" id="PF21621"/>
    </source>
</evidence>
<dbReference type="STRING" id="360412.LARV_02552"/>
<name>A0A0S7BKA9_9CHLR</name>
<dbReference type="Pfam" id="PF20511">
    <property type="entry name" value="PMI_typeI_cat"/>
    <property type="match status" value="1"/>
</dbReference>
<dbReference type="InterPro" id="IPR014710">
    <property type="entry name" value="RmlC-like_jellyroll"/>
</dbReference>
<dbReference type="EMBL" id="DF967972">
    <property type="protein sequence ID" value="GAP14776.1"/>
    <property type="molecule type" value="Genomic_DNA"/>
</dbReference>
<dbReference type="InterPro" id="IPR051804">
    <property type="entry name" value="Carb_Metab_Reg_Kinase/Isom"/>
</dbReference>
<keyword evidence="1 5" id="KW-0479">Metal-binding</keyword>
<gene>
    <name evidence="9" type="ORF">LARV_02552</name>
</gene>
<dbReference type="GO" id="GO:0008270">
    <property type="term" value="F:zinc ion binding"/>
    <property type="evidence" value="ECO:0007669"/>
    <property type="project" value="InterPro"/>
</dbReference>
<dbReference type="GO" id="GO:0004476">
    <property type="term" value="F:mannose-6-phosphate isomerase activity"/>
    <property type="evidence" value="ECO:0007669"/>
    <property type="project" value="InterPro"/>
</dbReference>
<evidence type="ECO:0000256" key="3">
    <source>
        <dbReference type="ARBA" id="ARBA00029741"/>
    </source>
</evidence>
<evidence type="ECO:0000313" key="10">
    <source>
        <dbReference type="Proteomes" id="UP000055060"/>
    </source>
</evidence>
<dbReference type="RefSeq" id="WP_075074008.1">
    <property type="nucleotide sequence ID" value="NZ_DF967972.1"/>
</dbReference>
<dbReference type="Gene3D" id="2.60.120.10">
    <property type="entry name" value="Jelly Rolls"/>
    <property type="match status" value="2"/>
</dbReference>
<feature type="domain" description="Phosphomannose isomerase type I catalytic" evidence="7">
    <location>
        <begin position="9"/>
        <end position="104"/>
    </location>
</feature>
<evidence type="ECO:0000256" key="4">
    <source>
        <dbReference type="ARBA" id="ARBA00030762"/>
    </source>
</evidence>
<dbReference type="PANTHER" id="PTHR42742:SF3">
    <property type="entry name" value="FRUCTOKINASE"/>
    <property type="match status" value="1"/>
</dbReference>
<dbReference type="InterPro" id="IPR046457">
    <property type="entry name" value="PMI_typeI_cat"/>
</dbReference>
<feature type="binding site" evidence="5">
    <location>
        <position position="113"/>
    </location>
    <ligand>
        <name>Zn(2+)</name>
        <dbReference type="ChEBI" id="CHEBI:29105"/>
    </ligand>
</feature>